<dbReference type="STRING" id="73230.A0A2B7ZAA4"/>
<evidence type="ECO:0000313" key="3">
    <source>
        <dbReference type="Proteomes" id="UP000226031"/>
    </source>
</evidence>
<reference evidence="2 3" key="1">
    <citation type="submission" date="2017-10" db="EMBL/GenBank/DDBJ databases">
        <title>Comparative genomics in systemic dimorphic fungi from Ajellomycetaceae.</title>
        <authorList>
            <person name="Munoz J.F."/>
            <person name="Mcewen J.G."/>
            <person name="Clay O.K."/>
            <person name="Cuomo C.A."/>
        </authorList>
    </citation>
    <scope>NUCLEOTIDE SEQUENCE [LARGE SCALE GENOMIC DNA]</scope>
    <source>
        <strain evidence="2 3">UAMH4076</strain>
    </source>
</reference>
<feature type="compositionally biased region" description="Basic and acidic residues" evidence="1">
    <location>
        <begin position="718"/>
        <end position="730"/>
    </location>
</feature>
<dbReference type="EMBL" id="PDND01000189">
    <property type="protein sequence ID" value="PGH30149.1"/>
    <property type="molecule type" value="Genomic_DNA"/>
</dbReference>
<accession>A0A2B7ZAA4</accession>
<dbReference type="Proteomes" id="UP000226031">
    <property type="component" value="Unassembled WGS sequence"/>
</dbReference>
<feature type="region of interest" description="Disordered" evidence="1">
    <location>
        <begin position="232"/>
        <end position="314"/>
    </location>
</feature>
<feature type="compositionally biased region" description="Polar residues" evidence="1">
    <location>
        <begin position="304"/>
        <end position="314"/>
    </location>
</feature>
<name>A0A2B7ZAA4_9EURO</name>
<dbReference type="AlphaFoldDB" id="A0A2B7ZAA4"/>
<feature type="compositionally biased region" description="Polar residues" evidence="1">
    <location>
        <begin position="246"/>
        <end position="262"/>
    </location>
</feature>
<comment type="caution">
    <text evidence="2">The sequence shown here is derived from an EMBL/GenBank/DDBJ whole genome shotgun (WGS) entry which is preliminary data.</text>
</comment>
<feature type="region of interest" description="Disordered" evidence="1">
    <location>
        <begin position="1"/>
        <end position="37"/>
    </location>
</feature>
<proteinExistence type="predicted"/>
<feature type="compositionally biased region" description="Polar residues" evidence="1">
    <location>
        <begin position="680"/>
        <end position="702"/>
    </location>
</feature>
<evidence type="ECO:0000256" key="1">
    <source>
        <dbReference type="SAM" id="MobiDB-lite"/>
    </source>
</evidence>
<gene>
    <name evidence="2" type="ORF">GX50_07083</name>
</gene>
<feature type="region of interest" description="Disordered" evidence="1">
    <location>
        <begin position="162"/>
        <end position="190"/>
    </location>
</feature>
<feature type="compositionally biased region" description="Basic and acidic residues" evidence="1">
    <location>
        <begin position="743"/>
        <end position="754"/>
    </location>
</feature>
<organism evidence="2 3">
    <name type="scientific">[Emmonsia] crescens</name>
    <dbReference type="NCBI Taxonomy" id="73230"/>
    <lineage>
        <taxon>Eukaryota</taxon>
        <taxon>Fungi</taxon>
        <taxon>Dikarya</taxon>
        <taxon>Ascomycota</taxon>
        <taxon>Pezizomycotina</taxon>
        <taxon>Eurotiomycetes</taxon>
        <taxon>Eurotiomycetidae</taxon>
        <taxon>Onygenales</taxon>
        <taxon>Ajellomycetaceae</taxon>
        <taxon>Emergomyces</taxon>
    </lineage>
</organism>
<keyword evidence="3" id="KW-1185">Reference proteome</keyword>
<feature type="compositionally biased region" description="Basic and acidic residues" evidence="1">
    <location>
        <begin position="169"/>
        <end position="183"/>
    </location>
</feature>
<feature type="compositionally biased region" description="Polar residues" evidence="1">
    <location>
        <begin position="277"/>
        <end position="291"/>
    </location>
</feature>
<evidence type="ECO:0000313" key="2">
    <source>
        <dbReference type="EMBL" id="PGH30149.1"/>
    </source>
</evidence>
<sequence>MQSMEEGRSQKGVLEGGQENAQGPYPRPPSNETKSRRYEIRTLLDIGRRLGTRSDSSAYSTKTIDVASLRHRREDSGSRVLTEKSANRRRISSSFSMSNEDGLLLSQANNVQYPRRQPLNAPQGNLAQSDAGFARFLKEHASPKHHRVTAGGRIVPMNLTSSPAPEFKLPAKDSEQSEVRKTNDNYPQSRSLKACTDFNHESEGLQQQGLRIESDRSKPIGFNFLVPRMPSKSDSGDIHHLPHTVPNASARATSGQQVQQQPHGPLNSHPVKGETIGQLTPESTSVSSGYSVPNGGADQAGWVPNNTQQYHVSSPTGQSFPIAYTTQHGTILSMYPVDQSGLMMSAPTQLFPVSTIPINQAMIQHAQASNLAMSSAGLSEEPFNHKTLEKAVQEYEKFTDQLSNLDRYLAIHSWDIDPVAKKILIDQRVELVMKLDTARSTKEQIEAAIQFLASRAIGDDQSLGHQQFSNEVCGQVTSWPPNIGQYANNVLLGNLNPAGCLMPGMGLQVADSFNSAFSEQTMLPFTSAGPVTGFEGCHISNGFNHGSNTAHDWAANANLMADNNYTIFSGGQSRGIQLGGREIMFEGTSETARECAPPEIARVYHDIETAASRGEPLGPLIEELAMVARKLNISDIAKNQDLVMRPEKESHYIDSKEKRLAVVPSNRGTTIESSSDKSNHTYSATTDSQVTSQESMKQNSVIRTPRENYDASSQIIAGKDKSDSKRKGGDKNSYSRRNKPKAKNAEPKEDKRQTYDGASGVGSPAALCDGNGGKSHKKQTIREQDPPTPAGRAATAEQHTATYTCSSATFVDKPTGQNAPRSNGISFSPWKQVGHNSGLPPKANTSTASHNVNAYGFVPRFDGTGDADDRDPKAAGAIFNFAAGSGASTVKTTGEKWYRKTPRKEPEPMDVRAFFKHLREQEKELINRYRKDSRPFG</sequence>
<feature type="region of interest" description="Disordered" evidence="1">
    <location>
        <begin position="663"/>
        <end position="799"/>
    </location>
</feature>
<protein>
    <submittedName>
        <fullName evidence="2">Uncharacterized protein</fullName>
    </submittedName>
</protein>
<dbReference type="VEuPathDB" id="FungiDB:EMCG_01706"/>
<feature type="region of interest" description="Disordered" evidence="1">
    <location>
        <begin position="807"/>
        <end position="826"/>
    </location>
</feature>